<evidence type="ECO:0000313" key="1">
    <source>
        <dbReference type="EMBL" id="KAJ9574560.1"/>
    </source>
</evidence>
<comment type="caution">
    <text evidence="1">The sequence shown here is derived from an EMBL/GenBank/DDBJ whole genome shotgun (WGS) entry which is preliminary data.</text>
</comment>
<dbReference type="AlphaFoldDB" id="A0AAD7Z6D3"/>
<organism evidence="1 2">
    <name type="scientific">Diploptera punctata</name>
    <name type="common">Pacific beetle cockroach</name>
    <dbReference type="NCBI Taxonomy" id="6984"/>
    <lineage>
        <taxon>Eukaryota</taxon>
        <taxon>Metazoa</taxon>
        <taxon>Ecdysozoa</taxon>
        <taxon>Arthropoda</taxon>
        <taxon>Hexapoda</taxon>
        <taxon>Insecta</taxon>
        <taxon>Pterygota</taxon>
        <taxon>Neoptera</taxon>
        <taxon>Polyneoptera</taxon>
        <taxon>Dictyoptera</taxon>
        <taxon>Blattodea</taxon>
        <taxon>Blaberoidea</taxon>
        <taxon>Blaberidae</taxon>
        <taxon>Diplopterinae</taxon>
        <taxon>Diploptera</taxon>
    </lineage>
</organism>
<feature type="non-terminal residue" evidence="1">
    <location>
        <position position="1"/>
    </location>
</feature>
<reference evidence="1" key="2">
    <citation type="submission" date="2023-05" db="EMBL/GenBank/DDBJ databases">
        <authorList>
            <person name="Fouks B."/>
        </authorList>
    </citation>
    <scope>NUCLEOTIDE SEQUENCE</scope>
    <source>
        <strain evidence="1">Stay&amp;Tobe</strain>
        <tissue evidence="1">Testes</tissue>
    </source>
</reference>
<dbReference type="EMBL" id="JASPKZ010010278">
    <property type="protein sequence ID" value="KAJ9574560.1"/>
    <property type="molecule type" value="Genomic_DNA"/>
</dbReference>
<proteinExistence type="predicted"/>
<accession>A0AAD7Z6D3</accession>
<gene>
    <name evidence="1" type="ORF">L9F63_008271</name>
</gene>
<name>A0AAD7Z6D3_DIPPU</name>
<keyword evidence="2" id="KW-1185">Reference proteome</keyword>
<reference evidence="1" key="1">
    <citation type="journal article" date="2023" name="IScience">
        <title>Live-bearing cockroach genome reveals convergent evolutionary mechanisms linked to viviparity in insects and beyond.</title>
        <authorList>
            <person name="Fouks B."/>
            <person name="Harrison M.C."/>
            <person name="Mikhailova A.A."/>
            <person name="Marchal E."/>
            <person name="English S."/>
            <person name="Carruthers M."/>
            <person name="Jennings E.C."/>
            <person name="Chiamaka E.L."/>
            <person name="Frigard R.A."/>
            <person name="Pippel M."/>
            <person name="Attardo G.M."/>
            <person name="Benoit J.B."/>
            <person name="Bornberg-Bauer E."/>
            <person name="Tobe S.S."/>
        </authorList>
    </citation>
    <scope>NUCLEOTIDE SEQUENCE</scope>
    <source>
        <strain evidence="1">Stay&amp;Tobe</strain>
    </source>
</reference>
<protein>
    <submittedName>
        <fullName evidence="1">Uncharacterized protein</fullName>
    </submittedName>
</protein>
<dbReference type="Proteomes" id="UP001233999">
    <property type="component" value="Unassembled WGS sequence"/>
</dbReference>
<evidence type="ECO:0000313" key="2">
    <source>
        <dbReference type="Proteomes" id="UP001233999"/>
    </source>
</evidence>
<feature type="non-terminal residue" evidence="1">
    <location>
        <position position="123"/>
    </location>
</feature>
<sequence>QLNHKSETANNTLCTQQRATEATRLAEVQPTTSQKSQNVLAASRARASFSPCPSYNLNFRAGDRVAIVLMRTRSAQKQQSLTSLFIINSNCSADARKTANGHKFRTNLIASMPGISRAVIDAE</sequence>